<evidence type="ECO:0000259" key="3">
    <source>
        <dbReference type="SMART" id="SM00822"/>
    </source>
</evidence>
<dbReference type="RefSeq" id="WP_378279303.1">
    <property type="nucleotide sequence ID" value="NZ_JBHSON010000002.1"/>
</dbReference>
<dbReference type="InterPro" id="IPR036291">
    <property type="entry name" value="NAD(P)-bd_dom_sf"/>
</dbReference>
<dbReference type="InterPro" id="IPR051122">
    <property type="entry name" value="SDR_DHRS6-like"/>
</dbReference>
<protein>
    <submittedName>
        <fullName evidence="4">SDR family NAD(P)-dependent oxidoreductase</fullName>
        <ecNumber evidence="4">1.1.1.-</ecNumber>
    </submittedName>
</protein>
<dbReference type="Pfam" id="PF13561">
    <property type="entry name" value="adh_short_C2"/>
    <property type="match status" value="1"/>
</dbReference>
<dbReference type="Proteomes" id="UP001596074">
    <property type="component" value="Unassembled WGS sequence"/>
</dbReference>
<comment type="similarity">
    <text evidence="1">Belongs to the short-chain dehydrogenases/reductases (SDR) family.</text>
</comment>
<feature type="domain" description="Ketoreductase" evidence="3">
    <location>
        <begin position="17"/>
        <end position="195"/>
    </location>
</feature>
<keyword evidence="5" id="KW-1185">Reference proteome</keyword>
<dbReference type="Gene3D" id="3.40.50.720">
    <property type="entry name" value="NAD(P)-binding Rossmann-like Domain"/>
    <property type="match status" value="1"/>
</dbReference>
<name>A0ABW0ZNR1_9ACTN</name>
<accession>A0ABW0ZNR1</accession>
<comment type="caution">
    <text evidence="4">The sequence shown here is derived from an EMBL/GenBank/DDBJ whole genome shotgun (WGS) entry which is preliminary data.</text>
</comment>
<evidence type="ECO:0000256" key="2">
    <source>
        <dbReference type="ARBA" id="ARBA00023002"/>
    </source>
</evidence>
<dbReference type="CDD" id="cd05233">
    <property type="entry name" value="SDR_c"/>
    <property type="match status" value="1"/>
</dbReference>
<dbReference type="SMART" id="SM00822">
    <property type="entry name" value="PKS_KR"/>
    <property type="match status" value="1"/>
</dbReference>
<dbReference type="PRINTS" id="PR00080">
    <property type="entry name" value="SDRFAMILY"/>
</dbReference>
<dbReference type="PANTHER" id="PTHR43477">
    <property type="entry name" value="DIHYDROANTICAPSIN 7-DEHYDROGENASE"/>
    <property type="match status" value="1"/>
</dbReference>
<sequence>MDYSEASRPVAAQLAGKTAIVTGAASGIGRETAVLFAARGARVLAVDLDAAGLESLGEQARDLGLDIAGHVQDLTAEGAAERVFEACSTRFGTPDVLANIAGKAGDGPAGSTTDEDFDFFVSMNLTTAFRMSRQAVLQFGEAGGSIINTSSAFGVVGVGGSAPYSAAKGAVSSLTRQMAADYGPRNIRVNAVAPGLVETPATAERIRAGLFDDMVTRSRPIPRVGLPRDIANAFAFLASDDASFITGVTLPVCGGWSTTRFRAR</sequence>
<gene>
    <name evidence="4" type="ORF">ACFPZN_01480</name>
</gene>
<dbReference type="GO" id="GO:0016491">
    <property type="term" value="F:oxidoreductase activity"/>
    <property type="evidence" value="ECO:0007669"/>
    <property type="project" value="UniProtKB-KW"/>
</dbReference>
<dbReference type="SUPFAM" id="SSF51735">
    <property type="entry name" value="NAD(P)-binding Rossmann-fold domains"/>
    <property type="match status" value="1"/>
</dbReference>
<evidence type="ECO:0000313" key="4">
    <source>
        <dbReference type="EMBL" id="MFC5744277.1"/>
    </source>
</evidence>
<dbReference type="EC" id="1.1.1.-" evidence="4"/>
<evidence type="ECO:0000256" key="1">
    <source>
        <dbReference type="ARBA" id="ARBA00006484"/>
    </source>
</evidence>
<organism evidence="4 5">
    <name type="scientific">Actinomadura rugatobispora</name>
    <dbReference type="NCBI Taxonomy" id="1994"/>
    <lineage>
        <taxon>Bacteria</taxon>
        <taxon>Bacillati</taxon>
        <taxon>Actinomycetota</taxon>
        <taxon>Actinomycetes</taxon>
        <taxon>Streptosporangiales</taxon>
        <taxon>Thermomonosporaceae</taxon>
        <taxon>Actinomadura</taxon>
    </lineage>
</organism>
<proteinExistence type="inferred from homology"/>
<dbReference type="PRINTS" id="PR00081">
    <property type="entry name" value="GDHRDH"/>
</dbReference>
<dbReference type="InterPro" id="IPR020904">
    <property type="entry name" value="Sc_DH/Rdtase_CS"/>
</dbReference>
<dbReference type="EMBL" id="JBHSON010000002">
    <property type="protein sequence ID" value="MFC5744277.1"/>
    <property type="molecule type" value="Genomic_DNA"/>
</dbReference>
<dbReference type="PROSITE" id="PS00061">
    <property type="entry name" value="ADH_SHORT"/>
    <property type="match status" value="1"/>
</dbReference>
<dbReference type="InterPro" id="IPR002347">
    <property type="entry name" value="SDR_fam"/>
</dbReference>
<evidence type="ECO:0000313" key="5">
    <source>
        <dbReference type="Proteomes" id="UP001596074"/>
    </source>
</evidence>
<dbReference type="InterPro" id="IPR057326">
    <property type="entry name" value="KR_dom"/>
</dbReference>
<keyword evidence="2 4" id="KW-0560">Oxidoreductase</keyword>
<reference evidence="5" key="1">
    <citation type="journal article" date="2019" name="Int. J. Syst. Evol. Microbiol.">
        <title>The Global Catalogue of Microorganisms (GCM) 10K type strain sequencing project: providing services to taxonomists for standard genome sequencing and annotation.</title>
        <authorList>
            <consortium name="The Broad Institute Genomics Platform"/>
            <consortium name="The Broad Institute Genome Sequencing Center for Infectious Disease"/>
            <person name="Wu L."/>
            <person name="Ma J."/>
        </authorList>
    </citation>
    <scope>NUCLEOTIDE SEQUENCE [LARGE SCALE GENOMIC DNA]</scope>
    <source>
        <strain evidence="5">KCTC 42087</strain>
    </source>
</reference>
<dbReference type="PANTHER" id="PTHR43477:SF1">
    <property type="entry name" value="DIHYDROANTICAPSIN 7-DEHYDROGENASE"/>
    <property type="match status" value="1"/>
</dbReference>